<name>A0A0L6VMA1_9BASI</name>
<reference evidence="2 3" key="1">
    <citation type="submission" date="2015-08" db="EMBL/GenBank/DDBJ databases">
        <title>Next Generation Sequencing and Analysis of the Genome of Puccinia sorghi L Schw, the Causal Agent of Maize Common Rust.</title>
        <authorList>
            <person name="Rochi L."/>
            <person name="Burguener G."/>
            <person name="Darino M."/>
            <person name="Turjanski A."/>
            <person name="Kreff E."/>
            <person name="Dieguez M.J."/>
            <person name="Sacco F."/>
        </authorList>
    </citation>
    <scope>NUCLEOTIDE SEQUENCE [LARGE SCALE GENOMIC DNA]</scope>
    <source>
        <strain evidence="2 3">RO10H11247</strain>
    </source>
</reference>
<comment type="caution">
    <text evidence="2">The sequence shown here is derived from an EMBL/GenBank/DDBJ whole genome shotgun (WGS) entry which is preliminary data.</text>
</comment>
<dbReference type="EMBL" id="LAVV01003865">
    <property type="protein sequence ID" value="KNZ61873.1"/>
    <property type="molecule type" value="Genomic_DNA"/>
</dbReference>
<sequence length="120" mass="13225">MVIPILLSELSAGKLGLLREWMDVCVQTSCPRLSIDWGHDFLVDGAGRVVPLLNPYEAKVALGQAQGFQPRLPVPATESLLLDSYPMDFYADESLGDWTPRHGRSLRPGRRPVPAQLSVT</sequence>
<dbReference type="GO" id="GO:0017183">
    <property type="term" value="P:protein histidyl modification to diphthamide"/>
    <property type="evidence" value="ECO:0007669"/>
    <property type="project" value="InterPro"/>
</dbReference>
<feature type="compositionally biased region" description="Basic residues" evidence="1">
    <location>
        <begin position="101"/>
        <end position="110"/>
    </location>
</feature>
<evidence type="ECO:0008006" key="4">
    <source>
        <dbReference type="Google" id="ProtNLM"/>
    </source>
</evidence>
<dbReference type="GO" id="GO:0090560">
    <property type="term" value="F:2-(3-amino-3-carboxypropyl)histidine synthase activity"/>
    <property type="evidence" value="ECO:0007669"/>
    <property type="project" value="InterPro"/>
</dbReference>
<gene>
    <name evidence="2" type="ORF">VP01_1347g5</name>
</gene>
<keyword evidence="3" id="KW-1185">Reference proteome</keyword>
<dbReference type="NCBIfam" id="TIGR00322">
    <property type="entry name" value="diphth2_R"/>
    <property type="match status" value="1"/>
</dbReference>
<dbReference type="OrthoDB" id="1649088at2759"/>
<dbReference type="PANTHER" id="PTHR10762:SF1">
    <property type="entry name" value="2-(3-AMINO-3-CARBOXYPROPYL)HISTIDINE SYNTHASE SUBUNIT 1"/>
    <property type="match status" value="1"/>
</dbReference>
<dbReference type="STRING" id="27349.A0A0L6VMA1"/>
<evidence type="ECO:0000313" key="2">
    <source>
        <dbReference type="EMBL" id="KNZ61873.1"/>
    </source>
</evidence>
<accession>A0A0L6VMA1</accession>
<dbReference type="Gene3D" id="3.40.50.11860">
    <property type="entry name" value="Diphthamide synthesis DPH1/DPH2 domain 3"/>
    <property type="match status" value="1"/>
</dbReference>
<proteinExistence type="predicted"/>
<organism evidence="2 3">
    <name type="scientific">Puccinia sorghi</name>
    <dbReference type="NCBI Taxonomy" id="27349"/>
    <lineage>
        <taxon>Eukaryota</taxon>
        <taxon>Fungi</taxon>
        <taxon>Dikarya</taxon>
        <taxon>Basidiomycota</taxon>
        <taxon>Pucciniomycotina</taxon>
        <taxon>Pucciniomycetes</taxon>
        <taxon>Pucciniales</taxon>
        <taxon>Pucciniaceae</taxon>
        <taxon>Puccinia</taxon>
    </lineage>
</organism>
<evidence type="ECO:0000256" key="1">
    <source>
        <dbReference type="SAM" id="MobiDB-lite"/>
    </source>
</evidence>
<dbReference type="InterPro" id="IPR042265">
    <property type="entry name" value="DPH1/DPH2_3"/>
</dbReference>
<dbReference type="PANTHER" id="PTHR10762">
    <property type="entry name" value="DIPHTHAMIDE BIOSYNTHESIS PROTEIN"/>
    <property type="match status" value="1"/>
</dbReference>
<evidence type="ECO:0000313" key="3">
    <source>
        <dbReference type="Proteomes" id="UP000037035"/>
    </source>
</evidence>
<feature type="region of interest" description="Disordered" evidence="1">
    <location>
        <begin position="94"/>
        <end position="120"/>
    </location>
</feature>
<dbReference type="InterPro" id="IPR016435">
    <property type="entry name" value="DPH1/DPH2"/>
</dbReference>
<dbReference type="AlphaFoldDB" id="A0A0L6VMA1"/>
<dbReference type="Proteomes" id="UP000037035">
    <property type="component" value="Unassembled WGS sequence"/>
</dbReference>
<dbReference type="Pfam" id="PF01866">
    <property type="entry name" value="Diphthamide_syn"/>
    <property type="match status" value="1"/>
</dbReference>
<protein>
    <recommendedName>
        <fullName evidence="4">Diphthamide biosynthesis protein 1</fullName>
    </recommendedName>
</protein>
<dbReference type="VEuPathDB" id="FungiDB:VP01_1347g5"/>